<evidence type="ECO:0000313" key="3">
    <source>
        <dbReference type="Proteomes" id="UP001187415"/>
    </source>
</evidence>
<feature type="compositionally biased region" description="Polar residues" evidence="1">
    <location>
        <begin position="56"/>
        <end position="71"/>
    </location>
</feature>
<feature type="region of interest" description="Disordered" evidence="1">
    <location>
        <begin position="48"/>
        <end position="83"/>
    </location>
</feature>
<comment type="caution">
    <text evidence="2">The sequence shown here is derived from an EMBL/GenBank/DDBJ whole genome shotgun (WGS) entry which is preliminary data.</text>
</comment>
<evidence type="ECO:0000256" key="1">
    <source>
        <dbReference type="SAM" id="MobiDB-lite"/>
    </source>
</evidence>
<dbReference type="AlphaFoldDB" id="A0AA88M836"/>
<dbReference type="EMBL" id="JAUPFM010000013">
    <property type="protein sequence ID" value="KAK2832854.1"/>
    <property type="molecule type" value="Genomic_DNA"/>
</dbReference>
<organism evidence="2 3">
    <name type="scientific">Channa striata</name>
    <name type="common">Snakehead murrel</name>
    <name type="synonym">Ophicephalus striatus</name>
    <dbReference type="NCBI Taxonomy" id="64152"/>
    <lineage>
        <taxon>Eukaryota</taxon>
        <taxon>Metazoa</taxon>
        <taxon>Chordata</taxon>
        <taxon>Craniata</taxon>
        <taxon>Vertebrata</taxon>
        <taxon>Euteleostomi</taxon>
        <taxon>Actinopterygii</taxon>
        <taxon>Neopterygii</taxon>
        <taxon>Teleostei</taxon>
        <taxon>Neoteleostei</taxon>
        <taxon>Acanthomorphata</taxon>
        <taxon>Anabantaria</taxon>
        <taxon>Anabantiformes</taxon>
        <taxon>Channoidei</taxon>
        <taxon>Channidae</taxon>
        <taxon>Channa</taxon>
    </lineage>
</organism>
<keyword evidence="3" id="KW-1185">Reference proteome</keyword>
<protein>
    <submittedName>
        <fullName evidence="2">Uncharacterized protein</fullName>
    </submittedName>
</protein>
<gene>
    <name evidence="2" type="ORF">Q5P01_016743</name>
</gene>
<proteinExistence type="predicted"/>
<evidence type="ECO:0000313" key="2">
    <source>
        <dbReference type="EMBL" id="KAK2832854.1"/>
    </source>
</evidence>
<sequence>MVTVATQKFPNRLLKLKCEDRRLRSTYSTGLFWWTPFVLDQDIPSADRRSWDRNRTVQSPSTYTAPAQTCQTPRPPLPPTRPQSHLLVLASRLTWTNVWQGRGPRAARI</sequence>
<accession>A0AA88M836</accession>
<name>A0AA88M836_CHASR</name>
<dbReference type="Proteomes" id="UP001187415">
    <property type="component" value="Unassembled WGS sequence"/>
</dbReference>
<reference evidence="2" key="1">
    <citation type="submission" date="2023-07" db="EMBL/GenBank/DDBJ databases">
        <title>Chromosome-level Genome Assembly of Striped Snakehead (Channa striata).</title>
        <authorList>
            <person name="Liu H."/>
        </authorList>
    </citation>
    <scope>NUCLEOTIDE SEQUENCE</scope>
    <source>
        <strain evidence="2">Gz</strain>
        <tissue evidence="2">Muscle</tissue>
    </source>
</reference>